<dbReference type="HAMAP" id="MF_01024">
    <property type="entry name" value="HisD"/>
    <property type="match status" value="1"/>
</dbReference>
<feature type="binding site" evidence="12 16">
    <location>
        <position position="357"/>
    </location>
    <ligand>
        <name>substrate</name>
    </ligand>
</feature>
<dbReference type="AlphaFoldDB" id="A0A2M9CWK8"/>
<evidence type="ECO:0000256" key="18">
    <source>
        <dbReference type="RuleBase" id="RU004175"/>
    </source>
</evidence>
<dbReference type="PRINTS" id="PR00083">
    <property type="entry name" value="HOLDHDRGNASE"/>
</dbReference>
<dbReference type="Gene3D" id="1.20.5.1300">
    <property type="match status" value="1"/>
</dbReference>
<evidence type="ECO:0000256" key="8">
    <source>
        <dbReference type="ARBA" id="ARBA00023002"/>
    </source>
</evidence>
<dbReference type="GO" id="GO:0004399">
    <property type="term" value="F:histidinol dehydrogenase activity"/>
    <property type="evidence" value="ECO:0007669"/>
    <property type="project" value="UniProtKB-UniRule"/>
</dbReference>
<evidence type="ECO:0000256" key="5">
    <source>
        <dbReference type="ARBA" id="ARBA00022605"/>
    </source>
</evidence>
<evidence type="ECO:0000256" key="14">
    <source>
        <dbReference type="PIRSR" id="PIRSR000099-1"/>
    </source>
</evidence>
<keyword evidence="8 12" id="KW-0560">Oxidoreductase</keyword>
<evidence type="ECO:0000256" key="16">
    <source>
        <dbReference type="PIRSR" id="PIRSR000099-3"/>
    </source>
</evidence>
<proteinExistence type="inferred from homology"/>
<comment type="pathway">
    <text evidence="2 12">Amino-acid biosynthesis; L-histidine biosynthesis; L-histidine from 5-phospho-alpha-D-ribose 1-diphosphate: step 9/9.</text>
</comment>
<accession>A0A2M9CWK8</accession>
<dbReference type="InterPro" id="IPR016161">
    <property type="entry name" value="Ald_DH/histidinol_DH"/>
</dbReference>
<keyword evidence="9 12" id="KW-0520">NAD</keyword>
<dbReference type="FunFam" id="3.40.50.1980:FF:000002">
    <property type="entry name" value="Histidinol dehydrogenase, chloroplastic"/>
    <property type="match status" value="1"/>
</dbReference>
<evidence type="ECO:0000256" key="4">
    <source>
        <dbReference type="ARBA" id="ARBA00012965"/>
    </source>
</evidence>
<evidence type="ECO:0000256" key="3">
    <source>
        <dbReference type="ARBA" id="ARBA00010178"/>
    </source>
</evidence>
<comment type="caution">
    <text evidence="19">The sequence shown here is derived from an EMBL/GenBank/DDBJ whole genome shotgun (WGS) entry which is preliminary data.</text>
</comment>
<evidence type="ECO:0000256" key="1">
    <source>
        <dbReference type="ARBA" id="ARBA00003850"/>
    </source>
</evidence>
<evidence type="ECO:0000256" key="2">
    <source>
        <dbReference type="ARBA" id="ARBA00004940"/>
    </source>
</evidence>
<feature type="binding site" evidence="12 17">
    <location>
        <position position="259"/>
    </location>
    <ligand>
        <name>Zn(2+)</name>
        <dbReference type="ChEBI" id="CHEBI:29105"/>
    </ligand>
</feature>
<evidence type="ECO:0000256" key="10">
    <source>
        <dbReference type="ARBA" id="ARBA00023102"/>
    </source>
</evidence>
<dbReference type="GO" id="GO:0008270">
    <property type="term" value="F:zinc ion binding"/>
    <property type="evidence" value="ECO:0007669"/>
    <property type="project" value="UniProtKB-UniRule"/>
</dbReference>
<feature type="active site" description="Proton acceptor" evidence="12 14">
    <location>
        <position position="323"/>
    </location>
</feature>
<feature type="binding site" evidence="12 16">
    <location>
        <position position="324"/>
    </location>
    <ligand>
        <name>substrate</name>
    </ligand>
</feature>
<dbReference type="CDD" id="cd06572">
    <property type="entry name" value="Histidinol_dh"/>
    <property type="match status" value="1"/>
</dbReference>
<evidence type="ECO:0000256" key="17">
    <source>
        <dbReference type="PIRSR" id="PIRSR000099-4"/>
    </source>
</evidence>
<dbReference type="InterPro" id="IPR012131">
    <property type="entry name" value="Hstdl_DH"/>
</dbReference>
<sequence length="431" mass="46817">MWTLIRYPEKSDWKDWLKRPDSDAAQIRQRVEEILSRVRTKGDEALLELTAELDGVHLDQLALAVPDPQTTARQLPAELLQAIDLAMANIRKFHQAQLTHTVEVETMPGIRCWQKSLPIESVGLYIPGGSAPLFSTLMMLAVPARIAGCRQLVVCSPPMPDGQLHPALLYVAGVCNIPFVYRVGGAQAIAAMAWGTETIPQVDKIFGPGNRYVTLAKQLLQQEGIAIDMPAGPSEVAVLGDSSCPPEFAAADLLSQAEHGPDSQVILVSTDESWIHAVETALHAQLSALPRQEIAARALGHSKAFLMKDEEQAIELLNAYAPEHLILACRNARALAEKITHAGSVFIGCYAPESVGDYASGTNHTLPTAGHARAWSGVHLDSFRKKISFQELTYEGLRAIGPAVETLALAEGLQAHQQAVAIRLRHTDTSR</sequence>
<feature type="binding site" evidence="12 17">
    <location>
        <position position="256"/>
    </location>
    <ligand>
        <name>Zn(2+)</name>
        <dbReference type="ChEBI" id="CHEBI:29105"/>
    </ligand>
</feature>
<dbReference type="GO" id="GO:0005829">
    <property type="term" value="C:cytosol"/>
    <property type="evidence" value="ECO:0007669"/>
    <property type="project" value="TreeGrafter"/>
</dbReference>
<dbReference type="Pfam" id="PF00815">
    <property type="entry name" value="Histidinol_dh"/>
    <property type="match status" value="1"/>
</dbReference>
<feature type="binding site" evidence="12 17">
    <location>
        <position position="416"/>
    </location>
    <ligand>
        <name>Zn(2+)</name>
        <dbReference type="ChEBI" id="CHEBI:29105"/>
    </ligand>
</feature>
<dbReference type="GO" id="GO:0000105">
    <property type="term" value="P:L-histidine biosynthetic process"/>
    <property type="evidence" value="ECO:0007669"/>
    <property type="project" value="UniProtKB-UniRule"/>
</dbReference>
<dbReference type="PIRSF" id="PIRSF000099">
    <property type="entry name" value="Histidinol_dh"/>
    <property type="match status" value="1"/>
</dbReference>
<name>A0A2M9CWK8_9BACT</name>
<protein>
    <recommendedName>
        <fullName evidence="4 12">Histidinol dehydrogenase</fullName>
        <shortName evidence="12">HDH</shortName>
        <ecNumber evidence="4 12">1.1.1.23</ecNumber>
    </recommendedName>
</protein>
<feature type="binding site" evidence="12 16">
    <location>
        <position position="234"/>
    </location>
    <ligand>
        <name>substrate</name>
    </ligand>
</feature>
<organism evidence="19 20">
    <name type="scientific">Thermoflavifilum aggregans</name>
    <dbReference type="NCBI Taxonomy" id="454188"/>
    <lineage>
        <taxon>Bacteria</taxon>
        <taxon>Pseudomonadati</taxon>
        <taxon>Bacteroidota</taxon>
        <taxon>Chitinophagia</taxon>
        <taxon>Chitinophagales</taxon>
        <taxon>Chitinophagaceae</taxon>
        <taxon>Thermoflavifilum</taxon>
    </lineage>
</organism>
<feature type="binding site" evidence="12 16">
    <location>
        <position position="256"/>
    </location>
    <ligand>
        <name>substrate</name>
    </ligand>
</feature>
<dbReference type="InterPro" id="IPR022695">
    <property type="entry name" value="Histidinol_DH_monofunct"/>
</dbReference>
<dbReference type="NCBIfam" id="TIGR00069">
    <property type="entry name" value="hisD"/>
    <property type="match status" value="1"/>
</dbReference>
<evidence type="ECO:0000256" key="9">
    <source>
        <dbReference type="ARBA" id="ARBA00023027"/>
    </source>
</evidence>
<feature type="binding site" evidence="12 15">
    <location>
        <position position="125"/>
    </location>
    <ligand>
        <name>NAD(+)</name>
        <dbReference type="ChEBI" id="CHEBI:57540"/>
    </ligand>
</feature>
<feature type="binding site" evidence="12 15">
    <location>
        <position position="210"/>
    </location>
    <ligand>
        <name>NAD(+)</name>
        <dbReference type="ChEBI" id="CHEBI:57540"/>
    </ligand>
</feature>
<gene>
    <name evidence="12" type="primary">hisD</name>
    <name evidence="19" type="ORF">BXY57_1879</name>
</gene>
<evidence type="ECO:0000256" key="12">
    <source>
        <dbReference type="HAMAP-Rule" id="MF_01024"/>
    </source>
</evidence>
<evidence type="ECO:0000256" key="13">
    <source>
        <dbReference type="PIRNR" id="PIRNR000099"/>
    </source>
</evidence>
<dbReference type="PANTHER" id="PTHR21256:SF2">
    <property type="entry name" value="HISTIDINE BIOSYNTHESIS TRIFUNCTIONAL PROTEIN"/>
    <property type="match status" value="1"/>
</dbReference>
<keyword evidence="6 12" id="KW-0479">Metal-binding</keyword>
<keyword evidence="5 12" id="KW-0028">Amino-acid biosynthesis</keyword>
<feature type="active site" description="Proton acceptor" evidence="12 14">
    <location>
        <position position="324"/>
    </location>
</feature>
<evidence type="ECO:0000313" key="19">
    <source>
        <dbReference type="EMBL" id="PJJ76269.1"/>
    </source>
</evidence>
<dbReference type="Proteomes" id="UP000230000">
    <property type="component" value="Unassembled WGS sequence"/>
</dbReference>
<comment type="catalytic activity">
    <reaction evidence="11 12">
        <text>L-histidinol + 2 NAD(+) + H2O = L-histidine + 2 NADH + 3 H(+)</text>
        <dbReference type="Rhea" id="RHEA:20641"/>
        <dbReference type="ChEBI" id="CHEBI:15377"/>
        <dbReference type="ChEBI" id="CHEBI:15378"/>
        <dbReference type="ChEBI" id="CHEBI:57540"/>
        <dbReference type="ChEBI" id="CHEBI:57595"/>
        <dbReference type="ChEBI" id="CHEBI:57699"/>
        <dbReference type="ChEBI" id="CHEBI:57945"/>
        <dbReference type="EC" id="1.1.1.23"/>
    </reaction>
</comment>
<keyword evidence="7 12" id="KW-0862">Zinc</keyword>
<dbReference type="RefSeq" id="WP_100314780.1">
    <property type="nucleotide sequence ID" value="NZ_PGFG01000001.1"/>
</dbReference>
<dbReference type="FunFam" id="3.40.50.1980:FF:000001">
    <property type="entry name" value="Histidinol dehydrogenase"/>
    <property type="match status" value="1"/>
</dbReference>
<keyword evidence="10 12" id="KW-0368">Histidine biosynthesis</keyword>
<dbReference type="FunFam" id="1.20.5.1300:FF:000002">
    <property type="entry name" value="Histidinol dehydrogenase, chloroplastic"/>
    <property type="match status" value="1"/>
</dbReference>
<feature type="binding site" evidence="12 17">
    <location>
        <position position="357"/>
    </location>
    <ligand>
        <name>Zn(2+)</name>
        <dbReference type="ChEBI" id="CHEBI:29105"/>
    </ligand>
</feature>
<evidence type="ECO:0000256" key="15">
    <source>
        <dbReference type="PIRSR" id="PIRSR000099-2"/>
    </source>
</evidence>
<dbReference type="UniPathway" id="UPA00031">
    <property type="reaction ID" value="UER00014"/>
</dbReference>
<feature type="binding site" evidence="12 16">
    <location>
        <position position="416"/>
    </location>
    <ligand>
        <name>substrate</name>
    </ligand>
</feature>
<dbReference type="Gene3D" id="3.40.50.1980">
    <property type="entry name" value="Nitrogenase molybdenum iron protein domain"/>
    <property type="match status" value="2"/>
</dbReference>
<dbReference type="EC" id="1.1.1.23" evidence="4 12"/>
<keyword evidence="20" id="KW-1185">Reference proteome</keyword>
<feature type="binding site" evidence="12 16">
    <location>
        <position position="259"/>
    </location>
    <ligand>
        <name>substrate</name>
    </ligand>
</feature>
<dbReference type="SUPFAM" id="SSF53720">
    <property type="entry name" value="ALDH-like"/>
    <property type="match status" value="1"/>
</dbReference>
<evidence type="ECO:0000256" key="6">
    <source>
        <dbReference type="ARBA" id="ARBA00022723"/>
    </source>
</evidence>
<dbReference type="GO" id="GO:0051287">
    <property type="term" value="F:NAD binding"/>
    <property type="evidence" value="ECO:0007669"/>
    <property type="project" value="InterPro"/>
</dbReference>
<dbReference type="OrthoDB" id="9805269at2"/>
<feature type="binding site" evidence="12 15">
    <location>
        <position position="187"/>
    </location>
    <ligand>
        <name>NAD(+)</name>
        <dbReference type="ChEBI" id="CHEBI:57540"/>
    </ligand>
</feature>
<dbReference type="EMBL" id="PGFG01000001">
    <property type="protein sequence ID" value="PJJ76269.1"/>
    <property type="molecule type" value="Genomic_DNA"/>
</dbReference>
<evidence type="ECO:0000313" key="20">
    <source>
        <dbReference type="Proteomes" id="UP000230000"/>
    </source>
</evidence>
<evidence type="ECO:0000256" key="7">
    <source>
        <dbReference type="ARBA" id="ARBA00022833"/>
    </source>
</evidence>
<reference evidence="19 20" key="1">
    <citation type="submission" date="2017-11" db="EMBL/GenBank/DDBJ databases">
        <title>Genomic Encyclopedia of Archaeal and Bacterial Type Strains, Phase II (KMG-II): From Individual Species to Whole Genera.</title>
        <authorList>
            <person name="Goeker M."/>
        </authorList>
    </citation>
    <scope>NUCLEOTIDE SEQUENCE [LARGE SCALE GENOMIC DNA]</scope>
    <source>
        <strain evidence="19 20">DSM 27268</strain>
    </source>
</reference>
<comment type="function">
    <text evidence="1 12">Catalyzes the sequential NAD-dependent oxidations of L-histidinol to L-histidinaldehyde and then to L-histidine.</text>
</comment>
<comment type="cofactor">
    <cofactor evidence="12 17">
        <name>Zn(2+)</name>
        <dbReference type="ChEBI" id="CHEBI:29105"/>
    </cofactor>
    <text evidence="12 17">Binds 1 zinc ion per subunit.</text>
</comment>
<evidence type="ECO:0000256" key="11">
    <source>
        <dbReference type="ARBA" id="ARBA00049489"/>
    </source>
</evidence>
<dbReference type="PANTHER" id="PTHR21256">
    <property type="entry name" value="HISTIDINOL DEHYDROGENASE HDH"/>
    <property type="match status" value="1"/>
</dbReference>
<feature type="binding site" evidence="12 16">
    <location>
        <position position="411"/>
    </location>
    <ligand>
        <name>substrate</name>
    </ligand>
</feature>
<comment type="similarity">
    <text evidence="3 12 13 18">Belongs to the histidinol dehydrogenase family.</text>
</comment>